<keyword evidence="2" id="KW-1185">Reference proteome</keyword>
<accession>A0A7X8SRC9</accession>
<dbReference type="Proteomes" id="UP000585050">
    <property type="component" value="Unassembled WGS sequence"/>
</dbReference>
<gene>
    <name evidence="1" type="ORF">HGP29_27290</name>
</gene>
<dbReference type="EMBL" id="JABAIL010000016">
    <property type="protein sequence ID" value="NLR94941.1"/>
    <property type="molecule type" value="Genomic_DNA"/>
</dbReference>
<dbReference type="AlphaFoldDB" id="A0A7X8SRC9"/>
<reference evidence="1 2" key="1">
    <citation type="submission" date="2020-04" db="EMBL/GenBank/DDBJ databases">
        <title>Flammeovirga sp. SR4, a novel species isolated from seawater.</title>
        <authorList>
            <person name="Wang X."/>
        </authorList>
    </citation>
    <scope>NUCLEOTIDE SEQUENCE [LARGE SCALE GENOMIC DNA]</scope>
    <source>
        <strain evidence="1 2">SR4</strain>
    </source>
</reference>
<evidence type="ECO:0000313" key="1">
    <source>
        <dbReference type="EMBL" id="NLR94941.1"/>
    </source>
</evidence>
<sequence length="114" mass="13246">MNSCSYKFYVAHFNQELEVFSTKKEAEKWVNAHKKLTDRNLRSLTRSGVDELPLPLKKQGILDAIRSVTNQLKQCQPNLSTSNFVSLSESETMLKKRAEVRKLNIEQNFSKKRE</sequence>
<organism evidence="1 2">
    <name type="scientific">Flammeovirga agarivorans</name>
    <dbReference type="NCBI Taxonomy" id="2726742"/>
    <lineage>
        <taxon>Bacteria</taxon>
        <taxon>Pseudomonadati</taxon>
        <taxon>Bacteroidota</taxon>
        <taxon>Cytophagia</taxon>
        <taxon>Cytophagales</taxon>
        <taxon>Flammeovirgaceae</taxon>
        <taxon>Flammeovirga</taxon>
    </lineage>
</organism>
<evidence type="ECO:0000313" key="2">
    <source>
        <dbReference type="Proteomes" id="UP000585050"/>
    </source>
</evidence>
<protein>
    <submittedName>
        <fullName evidence="1">Uncharacterized protein</fullName>
    </submittedName>
</protein>
<name>A0A7X8SRC9_9BACT</name>
<comment type="caution">
    <text evidence="1">The sequence shown here is derived from an EMBL/GenBank/DDBJ whole genome shotgun (WGS) entry which is preliminary data.</text>
</comment>
<proteinExistence type="predicted"/>